<dbReference type="InterPro" id="IPR050810">
    <property type="entry name" value="Bact_Secretion_Sys_Channel"/>
</dbReference>
<sequence>MWSLKCLGKAGFGWKLGLLITFLSSLFTGCGEKVPSPEITKLYEEYRQVLDNATAPTTKVDKDLEKKELKPLFKDISPLKKIVTVSFYQEHYENVFFFLAYESGLSLVMDPELKKEITAERERITLTMKSKPLEEILLRVCEILDVHYKIEGGVLKILPIEEKILSLGFIPVVKEGKSTMGGDVLGNIGQTGQTEQTDRVSSPIKGEFSINADITRESLDIYRYLETEIVNILSEKGKFSLNRLTGTLYVKDRPSRVRSVEKLVQEIRAKYKKQIILDAQIIEIELSKGHNLGVDWFQISNLLLGQNRIDLSTLDFSFTTSRKDQPSFALTISGQPNISLLLNLLREYGDLKVISNPKIRVLHSQPALISVGTSYGYIAKVTVTYDNSTQKNKYEPKPSAVFEGILLGITPFISEDDEVFLHIVPIKSDLVGLRDVKFEDVVITLPTINLREMTSIVKAKPNDLIVIGGLILDKMKGTEQKLGVPVLSELFKNTTREERKVELVILIRLLVS</sequence>
<reference evidence="3" key="1">
    <citation type="journal article" date="2020" name="mSystems">
        <title>Genome- and Community-Level Interaction Insights into Carbon Utilization and Element Cycling Functions of Hydrothermarchaeota in Hydrothermal Sediment.</title>
        <authorList>
            <person name="Zhou Z."/>
            <person name="Liu Y."/>
            <person name="Xu W."/>
            <person name="Pan J."/>
            <person name="Luo Z.H."/>
            <person name="Li M."/>
        </authorList>
    </citation>
    <scope>NUCLEOTIDE SEQUENCE [LARGE SCALE GENOMIC DNA]</scope>
    <source>
        <strain evidence="3">SpSt-605</strain>
    </source>
</reference>
<dbReference type="PANTHER" id="PTHR30332">
    <property type="entry name" value="PROBABLE GENERAL SECRETION PATHWAY PROTEIN D"/>
    <property type="match status" value="1"/>
</dbReference>
<accession>A0A832GP28</accession>
<dbReference type="Pfam" id="PF00263">
    <property type="entry name" value="Secretin"/>
    <property type="match status" value="1"/>
</dbReference>
<dbReference type="InterPro" id="IPR004846">
    <property type="entry name" value="T2SS/T3SS_dom"/>
</dbReference>
<dbReference type="EMBL" id="DSZU01000132">
    <property type="protein sequence ID" value="HGV55846.1"/>
    <property type="molecule type" value="Genomic_DNA"/>
</dbReference>
<dbReference type="PROSITE" id="PS51257">
    <property type="entry name" value="PROKAR_LIPOPROTEIN"/>
    <property type="match status" value="1"/>
</dbReference>
<dbReference type="AlphaFoldDB" id="A0A832GP28"/>
<dbReference type="PANTHER" id="PTHR30332:SF17">
    <property type="entry name" value="TYPE IV PILIATION SYSTEM PROTEIN DR_0774-RELATED"/>
    <property type="match status" value="1"/>
</dbReference>
<evidence type="ECO:0000259" key="2">
    <source>
        <dbReference type="Pfam" id="PF00263"/>
    </source>
</evidence>
<feature type="domain" description="Type II/III secretion system secretin-like" evidence="2">
    <location>
        <begin position="345"/>
        <end position="508"/>
    </location>
</feature>
<protein>
    <recommendedName>
        <fullName evidence="2">Type II/III secretion system secretin-like domain-containing protein</fullName>
    </recommendedName>
</protein>
<gene>
    <name evidence="3" type="ORF">ENT73_07210</name>
</gene>
<proteinExistence type="inferred from homology"/>
<comment type="caution">
    <text evidence="3">The sequence shown here is derived from an EMBL/GenBank/DDBJ whole genome shotgun (WGS) entry which is preliminary data.</text>
</comment>
<comment type="similarity">
    <text evidence="1">Belongs to the bacterial secretin family.</text>
</comment>
<evidence type="ECO:0000256" key="1">
    <source>
        <dbReference type="RuleBase" id="RU004003"/>
    </source>
</evidence>
<evidence type="ECO:0000313" key="3">
    <source>
        <dbReference type="EMBL" id="HGV55846.1"/>
    </source>
</evidence>
<name>A0A832GP28_9BACT</name>
<organism evidence="3">
    <name type="scientific">Caldimicrobium thiodismutans</name>
    <dbReference type="NCBI Taxonomy" id="1653476"/>
    <lineage>
        <taxon>Bacteria</taxon>
        <taxon>Pseudomonadati</taxon>
        <taxon>Thermodesulfobacteriota</taxon>
        <taxon>Thermodesulfobacteria</taxon>
        <taxon>Thermodesulfobacteriales</taxon>
        <taxon>Thermodesulfobacteriaceae</taxon>
        <taxon>Caldimicrobium</taxon>
    </lineage>
</organism>
<dbReference type="GO" id="GO:0015627">
    <property type="term" value="C:type II protein secretion system complex"/>
    <property type="evidence" value="ECO:0007669"/>
    <property type="project" value="TreeGrafter"/>
</dbReference>
<dbReference type="GO" id="GO:0009306">
    <property type="term" value="P:protein secretion"/>
    <property type="evidence" value="ECO:0007669"/>
    <property type="project" value="InterPro"/>
</dbReference>